<dbReference type="STRING" id="1507870.A0A1V8SHJ3"/>
<reference evidence="5" key="1">
    <citation type="submission" date="2017-03" db="EMBL/GenBank/DDBJ databases">
        <title>Genomes of endolithic fungi from Antarctica.</title>
        <authorList>
            <person name="Coleine C."/>
            <person name="Masonjones S."/>
            <person name="Stajich J.E."/>
        </authorList>
    </citation>
    <scope>NUCLEOTIDE SEQUENCE [LARGE SCALE GENOMIC DNA]</scope>
    <source>
        <strain evidence="5">CCFEE 5527</strain>
    </source>
</reference>
<evidence type="ECO:0000313" key="5">
    <source>
        <dbReference type="Proteomes" id="UP000192596"/>
    </source>
</evidence>
<protein>
    <submittedName>
        <fullName evidence="4">Uncharacterized protein</fullName>
    </submittedName>
</protein>
<dbReference type="FunCoup" id="A0A1V8SHJ3">
    <property type="interactions" value="27"/>
</dbReference>
<dbReference type="Pfam" id="PF21953">
    <property type="entry name" value="NadN_nucleosid_C"/>
    <property type="match status" value="1"/>
</dbReference>
<dbReference type="InterPro" id="IPR036907">
    <property type="entry name" value="5'-Nucleotdase_C_sf"/>
</dbReference>
<dbReference type="InterPro" id="IPR041823">
    <property type="entry name" value="YHR202W_N"/>
</dbReference>
<accession>A0A1V8SHJ3</accession>
<comment type="caution">
    <text evidence="4">The sequence shown here is derived from an EMBL/GenBank/DDBJ whole genome shotgun (WGS) entry which is preliminary data.</text>
</comment>
<evidence type="ECO:0000256" key="1">
    <source>
        <dbReference type="SAM" id="SignalP"/>
    </source>
</evidence>
<dbReference type="GO" id="GO:0005829">
    <property type="term" value="C:cytosol"/>
    <property type="evidence" value="ECO:0007669"/>
    <property type="project" value="TreeGrafter"/>
</dbReference>
<dbReference type="InterPro" id="IPR004843">
    <property type="entry name" value="Calcineurin-like_PHP"/>
</dbReference>
<dbReference type="OrthoDB" id="7722975at2759"/>
<dbReference type="InterPro" id="IPR014485">
    <property type="entry name" value="Pesterase_C1039"/>
</dbReference>
<dbReference type="PROSITE" id="PS51257">
    <property type="entry name" value="PROKAR_LIPOPROTEIN"/>
    <property type="match status" value="1"/>
</dbReference>
<keyword evidence="1" id="KW-0732">Signal</keyword>
<keyword evidence="5" id="KW-1185">Reference proteome</keyword>
<dbReference type="SUPFAM" id="SSF56300">
    <property type="entry name" value="Metallo-dependent phosphatases"/>
    <property type="match status" value="1"/>
</dbReference>
<dbReference type="Pfam" id="PF00149">
    <property type="entry name" value="Metallophos"/>
    <property type="match status" value="1"/>
</dbReference>
<dbReference type="Gene3D" id="3.90.780.10">
    <property type="entry name" value="5'-Nucleotidase, C-terminal domain"/>
    <property type="match status" value="2"/>
</dbReference>
<proteinExistence type="predicted"/>
<gene>
    <name evidence="4" type="ORF">B0A48_15869</name>
</gene>
<feature type="signal peptide" evidence="1">
    <location>
        <begin position="1"/>
        <end position="20"/>
    </location>
</feature>
<dbReference type="Proteomes" id="UP000192596">
    <property type="component" value="Unassembled WGS sequence"/>
</dbReference>
<evidence type="ECO:0000259" key="3">
    <source>
        <dbReference type="Pfam" id="PF21953"/>
    </source>
</evidence>
<dbReference type="GO" id="GO:0009166">
    <property type="term" value="P:nucleotide catabolic process"/>
    <property type="evidence" value="ECO:0007669"/>
    <property type="project" value="InterPro"/>
</dbReference>
<dbReference type="AlphaFoldDB" id="A0A1V8SHJ3"/>
<feature type="domain" description="Calcineurin-like phosphoesterase" evidence="2">
    <location>
        <begin position="61"/>
        <end position="289"/>
    </location>
</feature>
<dbReference type="EMBL" id="NAJO01000045">
    <property type="protein sequence ID" value="OQN98606.1"/>
    <property type="molecule type" value="Genomic_DNA"/>
</dbReference>
<dbReference type="SUPFAM" id="SSF55816">
    <property type="entry name" value="5'-nucleotidase (syn. UDP-sugar hydrolase), C-terminal domain"/>
    <property type="match status" value="1"/>
</dbReference>
<dbReference type="CDD" id="cd07407">
    <property type="entry name" value="MPP_YHR202W_N"/>
    <property type="match status" value="1"/>
</dbReference>
<dbReference type="InterPro" id="IPR029052">
    <property type="entry name" value="Metallo-depent_PP-like"/>
</dbReference>
<evidence type="ECO:0000259" key="2">
    <source>
        <dbReference type="Pfam" id="PF00149"/>
    </source>
</evidence>
<dbReference type="GO" id="GO:0016787">
    <property type="term" value="F:hydrolase activity"/>
    <property type="evidence" value="ECO:0007669"/>
    <property type="project" value="InterPro"/>
</dbReference>
<dbReference type="InterPro" id="IPR053828">
    <property type="entry name" value="Nucleosidase_C"/>
</dbReference>
<dbReference type="PANTHER" id="PTHR11575:SF22">
    <property type="entry name" value="ADL392WP"/>
    <property type="match status" value="1"/>
</dbReference>
<dbReference type="InParanoid" id="A0A1V8SHJ3"/>
<feature type="domain" description="Putative 5'-nucleotidase C-terminal" evidence="3">
    <location>
        <begin position="419"/>
        <end position="619"/>
    </location>
</feature>
<organism evidence="4 5">
    <name type="scientific">Cryoendolithus antarcticus</name>
    <dbReference type="NCBI Taxonomy" id="1507870"/>
    <lineage>
        <taxon>Eukaryota</taxon>
        <taxon>Fungi</taxon>
        <taxon>Dikarya</taxon>
        <taxon>Ascomycota</taxon>
        <taxon>Pezizomycotina</taxon>
        <taxon>Dothideomycetes</taxon>
        <taxon>Dothideomycetidae</taxon>
        <taxon>Cladosporiales</taxon>
        <taxon>Cladosporiaceae</taxon>
        <taxon>Cryoendolithus</taxon>
    </lineage>
</organism>
<dbReference type="PANTHER" id="PTHR11575">
    <property type="entry name" value="5'-NUCLEOTIDASE-RELATED"/>
    <property type="match status" value="1"/>
</dbReference>
<sequence length="679" mass="74799">MRLSLTGSAFVGLLSSTTLACESCEHPERDVVLTRNVRRMQPESQNATSSPRAPLAWGQLNFLHTTDTHGWLEGHLKEKNYGADWGDFVSFAKDMKKKAKAYDVDLLLVDTGDLHDGAGLSDATSPNGVLSNPIFENIDYDILTIGNHELYISDIAYEHFYNFSRHYGDRYLTSNVQILNPATSQYEYIGHTHRYFKTEHGLRIMAFGVLFDFTGNSNASKVIPAATMVNQTWFQNALHDKRPVDLYLVTGHNPARPTDKSSTFKTVFNAIRAVKPNAPVQFFGGHSHIRDFAVYDDKSTALESGRYCETLGWLSMSGLQSSSYRGCANPVGVPNPTQKAMKVNGSSTATAALQISTTPSNLVYSRRYVDWNRLSFEYHAAGSQVRKFDIKKGLTVTSEITATRKELNLTALYGCAPQTWCESCAPFLSNGSIYSVLTKALSAVVVNKTRAAIPRIIILNTGSVRFDLTKGPFTYDDSFIVSPFTDAFQYLPNVPYADASKVLGILNGGGFADKRSLQSRDFDFYNPSLPSDACTDPAMAQSSLNKRSLGRIVRRQNTVTPGYVTKDDFGSDGDDTVHSRIPSYSYPDYFSANGSFPSNSSTPATVDLVFLDYIAKNVVTALNNLGATTFTVAQVAYYLPETFTTNSYLPVYAQIAPDWQKNVPNCPVGQGVGYNDTAS</sequence>
<dbReference type="InterPro" id="IPR006179">
    <property type="entry name" value="5_nucleotidase/apyrase"/>
</dbReference>
<evidence type="ECO:0000313" key="4">
    <source>
        <dbReference type="EMBL" id="OQN98606.1"/>
    </source>
</evidence>
<dbReference type="Gene3D" id="3.60.21.10">
    <property type="match status" value="1"/>
</dbReference>
<name>A0A1V8SHJ3_9PEZI</name>
<dbReference type="PIRSF" id="PIRSF017316">
    <property type="entry name" value="Pesterase_C1039"/>
    <property type="match status" value="1"/>
</dbReference>
<feature type="chain" id="PRO_5013297396" evidence="1">
    <location>
        <begin position="21"/>
        <end position="679"/>
    </location>
</feature>